<evidence type="ECO:0000256" key="1">
    <source>
        <dbReference type="SAM" id="MobiDB-lite"/>
    </source>
</evidence>
<name>A0A833YSH0_9CHIR</name>
<dbReference type="EMBL" id="JABVXQ010000013">
    <property type="protein sequence ID" value="KAF6081762.1"/>
    <property type="molecule type" value="Genomic_DNA"/>
</dbReference>
<sequence length="195" mass="20569">MPRALSSRSSLPGLLQSVRERDGGTGELAGPTEVEGASCGVLLWSPASLENSPCQDCPEEVPVRSYGETGAGGQGLEAPSLQRAPGWGRGGLTSSELCALSTPTPRARAKPSRCFCPDSALRMSLSLPPRASSLPPCLGLPLLLATAHPLMASRAQSPCDLRIIREKGTIIIPVAQMGLKLRNAKLLSQEHRIRK</sequence>
<evidence type="ECO:0000313" key="3">
    <source>
        <dbReference type="Proteomes" id="UP000664940"/>
    </source>
</evidence>
<dbReference type="Proteomes" id="UP000664940">
    <property type="component" value="Unassembled WGS sequence"/>
</dbReference>
<feature type="compositionally biased region" description="Polar residues" evidence="1">
    <location>
        <begin position="1"/>
        <end position="10"/>
    </location>
</feature>
<reference evidence="2 3" key="1">
    <citation type="journal article" date="2020" name="Nature">
        <title>Six reference-quality genomes reveal evolution of bat adaptations.</title>
        <authorList>
            <person name="Jebb D."/>
            <person name="Huang Z."/>
            <person name="Pippel M."/>
            <person name="Hughes G.M."/>
            <person name="Lavrichenko K."/>
            <person name="Devanna P."/>
            <person name="Winkler S."/>
            <person name="Jermiin L.S."/>
            <person name="Skirmuntt E.C."/>
            <person name="Katzourakis A."/>
            <person name="Burkitt-Gray L."/>
            <person name="Ray D.A."/>
            <person name="Sullivan K.A.M."/>
            <person name="Roscito J.G."/>
            <person name="Kirilenko B.M."/>
            <person name="Davalos L.M."/>
            <person name="Corthals A.P."/>
            <person name="Power M.L."/>
            <person name="Jones G."/>
            <person name="Ransome R.D."/>
            <person name="Dechmann D.K.N."/>
            <person name="Locatelli A.G."/>
            <person name="Puechmaille S.J."/>
            <person name="Fedrigo O."/>
            <person name="Jarvis E.D."/>
            <person name="Hiller M."/>
            <person name="Vernes S.C."/>
            <person name="Myers E.W."/>
            <person name="Teeling E.C."/>
        </authorList>
    </citation>
    <scope>NUCLEOTIDE SEQUENCE [LARGE SCALE GENOMIC DNA]</scope>
    <source>
        <strain evidence="2">Bat1K_MPI-CBG_1</strain>
    </source>
</reference>
<feature type="region of interest" description="Disordered" evidence="1">
    <location>
        <begin position="1"/>
        <end position="32"/>
    </location>
</feature>
<organism evidence="2 3">
    <name type="scientific">Phyllostomus discolor</name>
    <name type="common">pale spear-nosed bat</name>
    <dbReference type="NCBI Taxonomy" id="89673"/>
    <lineage>
        <taxon>Eukaryota</taxon>
        <taxon>Metazoa</taxon>
        <taxon>Chordata</taxon>
        <taxon>Craniata</taxon>
        <taxon>Vertebrata</taxon>
        <taxon>Euteleostomi</taxon>
        <taxon>Mammalia</taxon>
        <taxon>Eutheria</taxon>
        <taxon>Laurasiatheria</taxon>
        <taxon>Chiroptera</taxon>
        <taxon>Yangochiroptera</taxon>
        <taxon>Phyllostomidae</taxon>
        <taxon>Phyllostominae</taxon>
        <taxon>Phyllostomus</taxon>
    </lineage>
</organism>
<comment type="caution">
    <text evidence="2">The sequence shown here is derived from an EMBL/GenBank/DDBJ whole genome shotgun (WGS) entry which is preliminary data.</text>
</comment>
<dbReference type="AlphaFoldDB" id="A0A833YSH0"/>
<evidence type="ECO:0000313" key="2">
    <source>
        <dbReference type="EMBL" id="KAF6081762.1"/>
    </source>
</evidence>
<accession>A0A833YSH0</accession>
<gene>
    <name evidence="2" type="ORF">HJG60_008781</name>
</gene>
<proteinExistence type="predicted"/>
<protein>
    <submittedName>
        <fullName evidence="2">Uncharacterized protein</fullName>
    </submittedName>
</protein>